<feature type="transmembrane region" description="Helical" evidence="6">
    <location>
        <begin position="116"/>
        <end position="135"/>
    </location>
</feature>
<evidence type="ECO:0000313" key="8">
    <source>
        <dbReference type="Proteomes" id="UP000279760"/>
    </source>
</evidence>
<dbReference type="PANTHER" id="PTHR30250">
    <property type="entry name" value="PST FAMILY PREDICTED COLANIC ACID TRANSPORTER"/>
    <property type="match status" value="1"/>
</dbReference>
<keyword evidence="5 6" id="KW-0472">Membrane</keyword>
<keyword evidence="2" id="KW-1003">Cell membrane</keyword>
<dbReference type="EMBL" id="CP033577">
    <property type="protein sequence ID" value="AYV22446.1"/>
    <property type="molecule type" value="Genomic_DNA"/>
</dbReference>
<reference evidence="7 8" key="1">
    <citation type="submission" date="2018-11" db="EMBL/GenBank/DDBJ databases">
        <title>Complete Genome Sequence of Vbrio mediterranei 117-T6: a Potential Pathogen Bacteria Isolated from the Conchocelis of Pyropia.</title>
        <authorList>
            <person name="Liu Q."/>
        </authorList>
    </citation>
    <scope>NUCLEOTIDE SEQUENCE [LARGE SCALE GENOMIC DNA]</scope>
    <source>
        <strain evidence="7 8">117-T6</strain>
    </source>
</reference>
<dbReference type="InterPro" id="IPR002797">
    <property type="entry name" value="Polysacc_synth"/>
</dbReference>
<keyword evidence="3 6" id="KW-0812">Transmembrane</keyword>
<feature type="transmembrane region" description="Helical" evidence="6">
    <location>
        <begin position="147"/>
        <end position="164"/>
    </location>
</feature>
<evidence type="ECO:0000313" key="7">
    <source>
        <dbReference type="EMBL" id="AYV22446.1"/>
    </source>
</evidence>
<dbReference type="InterPro" id="IPR050833">
    <property type="entry name" value="Poly_Biosynth_Transport"/>
</dbReference>
<evidence type="ECO:0000256" key="5">
    <source>
        <dbReference type="ARBA" id="ARBA00023136"/>
    </source>
</evidence>
<dbReference type="AlphaFoldDB" id="A0A3G4VCC3"/>
<feature type="transmembrane region" description="Helical" evidence="6">
    <location>
        <begin position="7"/>
        <end position="28"/>
    </location>
</feature>
<comment type="subcellular location">
    <subcellularLocation>
        <location evidence="1">Cell membrane</location>
        <topology evidence="1">Multi-pass membrane protein</topology>
    </subcellularLocation>
</comment>
<dbReference type="RefSeq" id="WP_124940901.1">
    <property type="nucleotide sequence ID" value="NZ_CP033577.1"/>
</dbReference>
<evidence type="ECO:0000256" key="4">
    <source>
        <dbReference type="ARBA" id="ARBA00022989"/>
    </source>
</evidence>
<evidence type="ECO:0000256" key="6">
    <source>
        <dbReference type="SAM" id="Phobius"/>
    </source>
</evidence>
<dbReference type="PANTHER" id="PTHR30250:SF11">
    <property type="entry name" value="O-ANTIGEN TRANSPORTER-RELATED"/>
    <property type="match status" value="1"/>
</dbReference>
<dbReference type="GO" id="GO:0005886">
    <property type="term" value="C:plasma membrane"/>
    <property type="evidence" value="ECO:0007669"/>
    <property type="project" value="UniProtKB-SubCell"/>
</dbReference>
<feature type="transmembrane region" description="Helical" evidence="6">
    <location>
        <begin position="287"/>
        <end position="309"/>
    </location>
</feature>
<name>A0A3G4VCC3_9VIBR</name>
<evidence type="ECO:0000256" key="1">
    <source>
        <dbReference type="ARBA" id="ARBA00004651"/>
    </source>
</evidence>
<feature type="transmembrane region" description="Helical" evidence="6">
    <location>
        <begin position="40"/>
        <end position="65"/>
    </location>
</feature>
<accession>A0A3G4VCC3</accession>
<dbReference type="Pfam" id="PF01943">
    <property type="entry name" value="Polysacc_synt"/>
    <property type="match status" value="1"/>
</dbReference>
<feature type="transmembrane region" description="Helical" evidence="6">
    <location>
        <begin position="243"/>
        <end position="267"/>
    </location>
</feature>
<gene>
    <name evidence="7" type="ORF">ECB94_14875</name>
</gene>
<evidence type="ECO:0000256" key="3">
    <source>
        <dbReference type="ARBA" id="ARBA00022692"/>
    </source>
</evidence>
<organism evidence="7 8">
    <name type="scientific">Vibrio mediterranei</name>
    <dbReference type="NCBI Taxonomy" id="689"/>
    <lineage>
        <taxon>Bacteria</taxon>
        <taxon>Pseudomonadati</taxon>
        <taxon>Pseudomonadota</taxon>
        <taxon>Gammaproteobacteria</taxon>
        <taxon>Vibrionales</taxon>
        <taxon>Vibrionaceae</taxon>
        <taxon>Vibrio</taxon>
    </lineage>
</organism>
<dbReference type="Proteomes" id="UP000279760">
    <property type="component" value="Chromosome 1"/>
</dbReference>
<sequence>MNSLKQSAYYAIGILMMKGVSLVMIPYITHKLSLVEYGSLEALVLLADIGTILFSFGIVDAMYRYIGTAKGTEKQQLISNCFTLSIIVCVIGGSLIGISLPWLIHALPVTFESYQIVLLLIPTMIDGAISIPLTLMRMNAMAKRFCILNVIKALVQAMMTFVLLEAGFGIDGVLISAACSSLLLLMCLLKYQWSQMGSFGYLGSSRLILSFGLPVLVGSASVYMINGLDRWFLASFVGVEQLAIYAVSAKFALILGLALQPYALWWFPNRVAILNGINGKQECADKAVLGVNIAILLATVMILTAPSFVTLILPTTYQSASTLVVALLVIGVIKNAGDYLNLGCYSGNSSKAQMWIQGICATIAVIGYFVLVPIWGLLGVIAVLTIAYTARLIMLYKASQFLEFLPYCHMALLSALTISALAISTHWLLTESMSAAFQFATGIIFSILTMAGFAKFSIIPLPLDVLRKFKLIRHSTI</sequence>
<feature type="transmembrane region" description="Helical" evidence="6">
    <location>
        <begin position="201"/>
        <end position="223"/>
    </location>
</feature>
<feature type="transmembrane region" description="Helical" evidence="6">
    <location>
        <begin position="170"/>
        <end position="189"/>
    </location>
</feature>
<feature type="transmembrane region" description="Helical" evidence="6">
    <location>
        <begin position="435"/>
        <end position="463"/>
    </location>
</feature>
<keyword evidence="4 6" id="KW-1133">Transmembrane helix</keyword>
<feature type="transmembrane region" description="Helical" evidence="6">
    <location>
        <begin position="408"/>
        <end position="429"/>
    </location>
</feature>
<feature type="transmembrane region" description="Helical" evidence="6">
    <location>
        <begin position="77"/>
        <end position="104"/>
    </location>
</feature>
<protein>
    <submittedName>
        <fullName evidence="7">Lipopolysaccharide biosynthesis protein</fullName>
    </submittedName>
</protein>
<feature type="transmembrane region" description="Helical" evidence="6">
    <location>
        <begin position="315"/>
        <end position="333"/>
    </location>
</feature>
<proteinExistence type="predicted"/>
<evidence type="ECO:0000256" key="2">
    <source>
        <dbReference type="ARBA" id="ARBA00022475"/>
    </source>
</evidence>